<dbReference type="OrthoDB" id="6359816at2759"/>
<evidence type="ECO:0008006" key="3">
    <source>
        <dbReference type="Google" id="ProtNLM"/>
    </source>
</evidence>
<reference evidence="1" key="1">
    <citation type="journal article" date="2020" name="Stud. Mycol.">
        <title>101 Dothideomycetes genomes: a test case for predicting lifestyles and emergence of pathogens.</title>
        <authorList>
            <person name="Haridas S."/>
            <person name="Albert R."/>
            <person name="Binder M."/>
            <person name="Bloem J."/>
            <person name="Labutti K."/>
            <person name="Salamov A."/>
            <person name="Andreopoulos B."/>
            <person name="Baker S."/>
            <person name="Barry K."/>
            <person name="Bills G."/>
            <person name="Bluhm B."/>
            <person name="Cannon C."/>
            <person name="Castanera R."/>
            <person name="Culley D."/>
            <person name="Daum C."/>
            <person name="Ezra D."/>
            <person name="Gonzalez J."/>
            <person name="Henrissat B."/>
            <person name="Kuo A."/>
            <person name="Liang C."/>
            <person name="Lipzen A."/>
            <person name="Lutzoni F."/>
            <person name="Magnuson J."/>
            <person name="Mondo S."/>
            <person name="Nolan M."/>
            <person name="Ohm R."/>
            <person name="Pangilinan J."/>
            <person name="Park H.-J."/>
            <person name="Ramirez L."/>
            <person name="Alfaro M."/>
            <person name="Sun H."/>
            <person name="Tritt A."/>
            <person name="Yoshinaga Y."/>
            <person name="Zwiers L.-H."/>
            <person name="Turgeon B."/>
            <person name="Goodwin S."/>
            <person name="Spatafora J."/>
            <person name="Crous P."/>
            <person name="Grigoriev I."/>
        </authorList>
    </citation>
    <scope>NUCLEOTIDE SEQUENCE</scope>
    <source>
        <strain evidence="1">Tuck. ex Michener</strain>
    </source>
</reference>
<accession>A0A6A6H2A9</accession>
<evidence type="ECO:0000313" key="1">
    <source>
        <dbReference type="EMBL" id="KAF2232165.1"/>
    </source>
</evidence>
<dbReference type="EMBL" id="ML991818">
    <property type="protein sequence ID" value="KAF2232165.1"/>
    <property type="molecule type" value="Genomic_DNA"/>
</dbReference>
<dbReference type="PANTHER" id="PTHR47843">
    <property type="entry name" value="BTB DOMAIN-CONTAINING PROTEIN-RELATED"/>
    <property type="match status" value="1"/>
</dbReference>
<organism evidence="1 2">
    <name type="scientific">Viridothelium virens</name>
    <name type="common">Speckled blister lichen</name>
    <name type="synonym">Trypethelium virens</name>
    <dbReference type="NCBI Taxonomy" id="1048519"/>
    <lineage>
        <taxon>Eukaryota</taxon>
        <taxon>Fungi</taxon>
        <taxon>Dikarya</taxon>
        <taxon>Ascomycota</taxon>
        <taxon>Pezizomycotina</taxon>
        <taxon>Dothideomycetes</taxon>
        <taxon>Dothideomycetes incertae sedis</taxon>
        <taxon>Trypetheliales</taxon>
        <taxon>Trypetheliaceae</taxon>
        <taxon>Viridothelium</taxon>
    </lineage>
</organism>
<dbReference type="Proteomes" id="UP000800092">
    <property type="component" value="Unassembled WGS sequence"/>
</dbReference>
<gene>
    <name evidence="1" type="ORF">EV356DRAFT_505564</name>
</gene>
<dbReference type="AlphaFoldDB" id="A0A6A6H2A9"/>
<keyword evidence="2" id="KW-1185">Reference proteome</keyword>
<evidence type="ECO:0000313" key="2">
    <source>
        <dbReference type="Proteomes" id="UP000800092"/>
    </source>
</evidence>
<proteinExistence type="predicted"/>
<protein>
    <recommendedName>
        <fullName evidence="3">BTB domain-containing protein</fullName>
    </recommendedName>
</protein>
<name>A0A6A6H2A9_VIRVR</name>
<dbReference type="PANTHER" id="PTHR47843:SF5">
    <property type="entry name" value="BTB_POZ DOMAIN PROTEIN"/>
    <property type="match status" value="1"/>
</dbReference>
<sequence length="141" mass="15947">MYLWEDDPDVVHAMLHYLYNFDYNDKAVDEHGSVSCMPFNIRVFCLAHKYDIEPLKIFARGRFKDLAAQSPAGDGFSRAVKLLYEGTVDTGAHEKKMRADLVEYAKAHYQALVNEDSGFLNVFVDVLGFGADYAAALKTNR</sequence>